<proteinExistence type="predicted"/>
<dbReference type="EMBL" id="AP021906">
    <property type="protein sequence ID" value="BBP90918.1"/>
    <property type="molecule type" value="Genomic_DNA"/>
</dbReference>
<protein>
    <submittedName>
        <fullName evidence="1">Uncharacterized protein</fullName>
    </submittedName>
</protein>
<accession>A0A5S9MD60</accession>
<dbReference type="Proteomes" id="UP000464658">
    <property type="component" value="Chromosome"/>
</dbReference>
<evidence type="ECO:0000313" key="1">
    <source>
        <dbReference type="EMBL" id="BBP90918.1"/>
    </source>
</evidence>
<reference evidence="1 2" key="1">
    <citation type="submission" date="2019-12" db="EMBL/GenBank/DDBJ databases">
        <title>Full genome sequence of a Bacillus safensis strain isolated from commercially available natto in Indonesia.</title>
        <authorList>
            <person name="Yoshida M."/>
            <person name="Uomi M."/>
            <person name="Waturangi D."/>
            <person name="Ekaputri J.J."/>
            <person name="Setiamarga D.H.E."/>
        </authorList>
    </citation>
    <scope>NUCLEOTIDE SEQUENCE [LARGE SCALE GENOMIC DNA]</scope>
    <source>
        <strain evidence="1 2">IDN1</strain>
    </source>
</reference>
<dbReference type="AlphaFoldDB" id="A0A5S9MD60"/>
<gene>
    <name evidence="1" type="ORF">BsIDN1_45360</name>
</gene>
<organism evidence="1 2">
    <name type="scientific">Bacillus safensis</name>
    <dbReference type="NCBI Taxonomy" id="561879"/>
    <lineage>
        <taxon>Bacteria</taxon>
        <taxon>Bacillati</taxon>
        <taxon>Bacillota</taxon>
        <taxon>Bacilli</taxon>
        <taxon>Bacillales</taxon>
        <taxon>Bacillaceae</taxon>
        <taxon>Bacillus</taxon>
    </lineage>
</organism>
<name>A0A5S9MD60_BACIA</name>
<evidence type="ECO:0000313" key="2">
    <source>
        <dbReference type="Proteomes" id="UP000464658"/>
    </source>
</evidence>
<sequence length="71" mass="8045">MEFFSTWKECQERSTKHSCKKSGCPTGSKERRKKELKSIQALGIPGLQSGMPVRIIIPDIGIKKNVLDRSR</sequence>